<evidence type="ECO:0000313" key="1">
    <source>
        <dbReference type="EMBL" id="VFU55890.1"/>
    </source>
</evidence>
<gene>
    <name evidence="1" type="ORF">SVIM_LOCUS398984</name>
</gene>
<proteinExistence type="predicted"/>
<organism evidence="1">
    <name type="scientific">Salix viminalis</name>
    <name type="common">Common osier</name>
    <name type="synonym">Basket willow</name>
    <dbReference type="NCBI Taxonomy" id="40686"/>
    <lineage>
        <taxon>Eukaryota</taxon>
        <taxon>Viridiplantae</taxon>
        <taxon>Streptophyta</taxon>
        <taxon>Embryophyta</taxon>
        <taxon>Tracheophyta</taxon>
        <taxon>Spermatophyta</taxon>
        <taxon>Magnoliopsida</taxon>
        <taxon>eudicotyledons</taxon>
        <taxon>Gunneridae</taxon>
        <taxon>Pentapetalae</taxon>
        <taxon>rosids</taxon>
        <taxon>fabids</taxon>
        <taxon>Malpighiales</taxon>
        <taxon>Salicaceae</taxon>
        <taxon>Saliceae</taxon>
        <taxon>Salix</taxon>
    </lineage>
</organism>
<dbReference type="AlphaFoldDB" id="A0A6N2N204"/>
<sequence length="61" mass="6734">MAIEVRSAPKHWDLASYGRTVVTDTANTARDRTAVGAQLTWDSAQLQKDRTAGFLHPLEHA</sequence>
<protein>
    <submittedName>
        <fullName evidence="1">Uncharacterized protein</fullName>
    </submittedName>
</protein>
<reference evidence="1" key="1">
    <citation type="submission" date="2019-03" db="EMBL/GenBank/DDBJ databases">
        <authorList>
            <person name="Mank J."/>
            <person name="Almeida P."/>
        </authorList>
    </citation>
    <scope>NUCLEOTIDE SEQUENCE</scope>
    <source>
        <strain evidence="1">78183</strain>
    </source>
</reference>
<accession>A0A6N2N204</accession>
<name>A0A6N2N204_SALVM</name>
<dbReference type="EMBL" id="CAADRP010001907">
    <property type="protein sequence ID" value="VFU55890.1"/>
    <property type="molecule type" value="Genomic_DNA"/>
</dbReference>